<dbReference type="RefSeq" id="WP_198578475.1">
    <property type="nucleotide sequence ID" value="NZ_JADWOX010000023.1"/>
</dbReference>
<dbReference type="PANTHER" id="PTHR30203">
    <property type="entry name" value="OUTER MEMBRANE CATION EFFLUX PROTEIN"/>
    <property type="match status" value="1"/>
</dbReference>
<protein>
    <submittedName>
        <fullName evidence="5">TolC family protein</fullName>
    </submittedName>
</protein>
<comment type="subcellular location">
    <subcellularLocation>
        <location evidence="2">Cell membrane</location>
        <topology evidence="2">Lipid-anchor</topology>
    </subcellularLocation>
</comment>
<keyword evidence="2" id="KW-0732">Signal</keyword>
<accession>A0ABS0T3X1</accession>
<evidence type="ECO:0000256" key="2">
    <source>
        <dbReference type="RuleBase" id="RU362097"/>
    </source>
</evidence>
<comment type="caution">
    <text evidence="5">The sequence shown here is derived from an EMBL/GenBank/DDBJ whole genome shotgun (WGS) entry which is preliminary data.</text>
</comment>
<keyword evidence="2" id="KW-0812">Transmembrane</keyword>
<sequence>MSFDATANGRRSRLRLPALAGASLAVLALAGCNTTAPRTPDTRLPAAFEAPAGTPLPAAGLDRWWTQFNDPQLDALILTALERSPDARSAAAVLEEARAVRKSNIRQLFIPSGQLKGAASRKHTDVLDQSGGTSFTLGGDADSYSANFDVSWELDYLGRRKAGLQVVNNDLAAARFAYEGARAALAANVAQSYFEAKGLAVQLADARESARISQSLGDLATKKARLGLSAGSEADSAAATLAQSEAQAADLEAQLQATRRSLLILVGRGIDPLASLDVEAALAAPPPVPAAVPGELLARRPDVREAQARLASAAGNLKVNQLALFPTFTLAPGVGWAKSVSPAFPIATTTNPNSTGGTTSTTTRSWTLGGNVSVPLLNIPQLLAEIDAQDARTEQAAVAYEKSVQTAYGEAENAMAQLASDNRRVALLKAGEARAANAYAASRKGYGLGLVDLTTNLQNEQTWRSARSALTGAQTQALQRAVQTYKALGGGWSPNAPAPLPPKSSDRASR</sequence>
<feature type="chain" id="PRO_5044995371" evidence="2">
    <location>
        <begin position="31"/>
        <end position="510"/>
    </location>
</feature>
<dbReference type="Gene3D" id="1.20.1600.10">
    <property type="entry name" value="Outer membrane efflux proteins (OEP)"/>
    <property type="match status" value="1"/>
</dbReference>
<dbReference type="EMBL" id="JADWOX010000023">
    <property type="protein sequence ID" value="MBI1686591.1"/>
    <property type="molecule type" value="Genomic_DNA"/>
</dbReference>
<organism evidence="5 6">
    <name type="scientific">Caulobacter hibisci</name>
    <dbReference type="NCBI Taxonomy" id="2035993"/>
    <lineage>
        <taxon>Bacteria</taxon>
        <taxon>Pseudomonadati</taxon>
        <taxon>Pseudomonadota</taxon>
        <taxon>Alphaproteobacteria</taxon>
        <taxon>Caulobacterales</taxon>
        <taxon>Caulobacteraceae</taxon>
        <taxon>Caulobacter</taxon>
    </lineage>
</organism>
<evidence type="ECO:0000256" key="4">
    <source>
        <dbReference type="SAM" id="MobiDB-lite"/>
    </source>
</evidence>
<dbReference type="Pfam" id="PF02321">
    <property type="entry name" value="OEP"/>
    <property type="match status" value="2"/>
</dbReference>
<name>A0ABS0T3X1_9CAUL</name>
<dbReference type="SUPFAM" id="SSF56954">
    <property type="entry name" value="Outer membrane efflux proteins (OEP)"/>
    <property type="match status" value="1"/>
</dbReference>
<keyword evidence="6" id="KW-1185">Reference proteome</keyword>
<feature type="region of interest" description="Disordered" evidence="4">
    <location>
        <begin position="489"/>
        <end position="510"/>
    </location>
</feature>
<reference evidence="5 6" key="1">
    <citation type="submission" date="2020-11" db="EMBL/GenBank/DDBJ databases">
        <title>genome sequence of strain KACC 18849.</title>
        <authorList>
            <person name="Gao J."/>
            <person name="Zhang X."/>
        </authorList>
    </citation>
    <scope>NUCLEOTIDE SEQUENCE [LARGE SCALE GENOMIC DNA]</scope>
    <source>
        <strain evidence="5 6">KACC 18849</strain>
    </source>
</reference>
<dbReference type="Proteomes" id="UP000639859">
    <property type="component" value="Unassembled WGS sequence"/>
</dbReference>
<evidence type="ECO:0000313" key="5">
    <source>
        <dbReference type="EMBL" id="MBI1686591.1"/>
    </source>
</evidence>
<dbReference type="InterPro" id="IPR003423">
    <property type="entry name" value="OMP_efflux"/>
</dbReference>
<dbReference type="Gene3D" id="2.20.200.10">
    <property type="entry name" value="Outer membrane efflux proteins (OEP)"/>
    <property type="match status" value="1"/>
</dbReference>
<proteinExistence type="inferred from homology"/>
<feature type="signal peptide" evidence="2">
    <location>
        <begin position="1"/>
        <end position="30"/>
    </location>
</feature>
<keyword evidence="3" id="KW-0175">Coiled coil</keyword>
<gene>
    <name evidence="5" type="ORF">I4Q42_23230</name>
</gene>
<comment type="similarity">
    <text evidence="1 2">Belongs to the outer membrane factor (OMF) (TC 1.B.17) family.</text>
</comment>
<evidence type="ECO:0000313" key="6">
    <source>
        <dbReference type="Proteomes" id="UP000639859"/>
    </source>
</evidence>
<evidence type="ECO:0000256" key="1">
    <source>
        <dbReference type="ARBA" id="ARBA00007613"/>
    </source>
</evidence>
<dbReference type="InterPro" id="IPR010131">
    <property type="entry name" value="MdtP/NodT-like"/>
</dbReference>
<dbReference type="NCBIfam" id="TIGR01845">
    <property type="entry name" value="outer_NodT"/>
    <property type="match status" value="1"/>
</dbReference>
<feature type="coiled-coil region" evidence="3">
    <location>
        <begin position="234"/>
        <end position="261"/>
    </location>
</feature>
<keyword evidence="2" id="KW-0449">Lipoprotein</keyword>
<keyword evidence="2" id="KW-0472">Membrane</keyword>
<keyword evidence="2" id="KW-1134">Transmembrane beta strand</keyword>
<evidence type="ECO:0000256" key="3">
    <source>
        <dbReference type="SAM" id="Coils"/>
    </source>
</evidence>
<keyword evidence="2" id="KW-0564">Palmitate</keyword>